<keyword evidence="4 7" id="KW-0812">Transmembrane</keyword>
<evidence type="ECO:0000313" key="9">
    <source>
        <dbReference type="EMBL" id="OGK07304.1"/>
    </source>
</evidence>
<sequence length="162" mass="17834">MAFQPSKRKDKALSTLVGDVDIDITPVMNFLVILLPFLVSMAVFTQIAVINFSLPPATEEGEGEAGAQNPENQTLDISIALTDKGITVTGTGQVMPLIPKRDGQYDLIALDRILRAIKMQYPRQEDLVLIIEPEVFYDDVVHVMDICRDAQFPNIGLSGGFQ</sequence>
<keyword evidence="6 8" id="KW-0472">Membrane</keyword>
<evidence type="ECO:0000256" key="6">
    <source>
        <dbReference type="ARBA" id="ARBA00023136"/>
    </source>
</evidence>
<keyword evidence="5 8" id="KW-1133">Transmembrane helix</keyword>
<dbReference type="AlphaFoldDB" id="A0A1F7FKQ1"/>
<dbReference type="Pfam" id="PF02472">
    <property type="entry name" value="ExbD"/>
    <property type="match status" value="1"/>
</dbReference>
<evidence type="ECO:0008006" key="11">
    <source>
        <dbReference type="Google" id="ProtNLM"/>
    </source>
</evidence>
<evidence type="ECO:0000256" key="4">
    <source>
        <dbReference type="ARBA" id="ARBA00022692"/>
    </source>
</evidence>
<dbReference type="EMBL" id="MFYX01000011">
    <property type="protein sequence ID" value="OGK07304.1"/>
    <property type="molecule type" value="Genomic_DNA"/>
</dbReference>
<evidence type="ECO:0000256" key="5">
    <source>
        <dbReference type="ARBA" id="ARBA00022989"/>
    </source>
</evidence>
<comment type="subcellular location">
    <subcellularLocation>
        <location evidence="1">Cell membrane</location>
        <topology evidence="1">Single-pass membrane protein</topology>
    </subcellularLocation>
    <subcellularLocation>
        <location evidence="7">Cell membrane</location>
        <topology evidence="7">Single-pass type II membrane protein</topology>
    </subcellularLocation>
</comment>
<comment type="caution">
    <text evidence="9">The sequence shown here is derived from an EMBL/GenBank/DDBJ whole genome shotgun (WGS) entry which is preliminary data.</text>
</comment>
<accession>A0A1F7FKQ1</accession>
<keyword evidence="3" id="KW-1003">Cell membrane</keyword>
<evidence type="ECO:0000256" key="3">
    <source>
        <dbReference type="ARBA" id="ARBA00022475"/>
    </source>
</evidence>
<keyword evidence="7" id="KW-0813">Transport</keyword>
<proteinExistence type="inferred from homology"/>
<dbReference type="Proteomes" id="UP000179243">
    <property type="component" value="Unassembled WGS sequence"/>
</dbReference>
<evidence type="ECO:0000256" key="8">
    <source>
        <dbReference type="SAM" id="Phobius"/>
    </source>
</evidence>
<dbReference type="GO" id="GO:0005886">
    <property type="term" value="C:plasma membrane"/>
    <property type="evidence" value="ECO:0007669"/>
    <property type="project" value="UniProtKB-SubCell"/>
</dbReference>
<evidence type="ECO:0000313" key="10">
    <source>
        <dbReference type="Proteomes" id="UP000179243"/>
    </source>
</evidence>
<dbReference type="InterPro" id="IPR003400">
    <property type="entry name" value="ExbD"/>
</dbReference>
<evidence type="ECO:0000256" key="1">
    <source>
        <dbReference type="ARBA" id="ARBA00004162"/>
    </source>
</evidence>
<gene>
    <name evidence="9" type="ORF">A2519_14360</name>
</gene>
<evidence type="ECO:0000256" key="2">
    <source>
        <dbReference type="ARBA" id="ARBA00005811"/>
    </source>
</evidence>
<reference evidence="9 10" key="1">
    <citation type="journal article" date="2016" name="Nat. Commun.">
        <title>Thousands of microbial genomes shed light on interconnected biogeochemical processes in an aquifer system.</title>
        <authorList>
            <person name="Anantharaman K."/>
            <person name="Brown C.T."/>
            <person name="Hug L.A."/>
            <person name="Sharon I."/>
            <person name="Castelle C.J."/>
            <person name="Probst A.J."/>
            <person name="Thomas B.C."/>
            <person name="Singh A."/>
            <person name="Wilkins M.J."/>
            <person name="Karaoz U."/>
            <person name="Brodie E.L."/>
            <person name="Williams K.H."/>
            <person name="Hubbard S.S."/>
            <person name="Banfield J.F."/>
        </authorList>
    </citation>
    <scope>NUCLEOTIDE SEQUENCE [LARGE SCALE GENOMIC DNA]</scope>
</reference>
<protein>
    <recommendedName>
        <fullName evidence="11">Biopolymer transporter ExbD</fullName>
    </recommendedName>
</protein>
<evidence type="ECO:0000256" key="7">
    <source>
        <dbReference type="RuleBase" id="RU003879"/>
    </source>
</evidence>
<keyword evidence="7" id="KW-0653">Protein transport</keyword>
<dbReference type="GO" id="GO:0015031">
    <property type="term" value="P:protein transport"/>
    <property type="evidence" value="ECO:0007669"/>
    <property type="project" value="UniProtKB-KW"/>
</dbReference>
<name>A0A1F7FKQ1_UNCRA</name>
<feature type="transmembrane region" description="Helical" evidence="8">
    <location>
        <begin position="27"/>
        <end position="50"/>
    </location>
</feature>
<dbReference type="GO" id="GO:0022857">
    <property type="term" value="F:transmembrane transporter activity"/>
    <property type="evidence" value="ECO:0007669"/>
    <property type="project" value="InterPro"/>
</dbReference>
<organism evidence="9 10">
    <name type="scientific">Candidatus Raymondbacteria bacterium RIFOXYD12_FULL_49_13</name>
    <dbReference type="NCBI Taxonomy" id="1817890"/>
    <lineage>
        <taxon>Bacteria</taxon>
        <taxon>Raymondiibacteriota</taxon>
    </lineage>
</organism>
<comment type="similarity">
    <text evidence="2 7">Belongs to the ExbD/TolR family.</text>
</comment>